<protein>
    <submittedName>
        <fullName evidence="2">Uncharacterized protein</fullName>
    </submittedName>
</protein>
<feature type="region of interest" description="Disordered" evidence="1">
    <location>
        <begin position="98"/>
        <end position="125"/>
    </location>
</feature>
<organism evidence="2 3">
    <name type="scientific">Characodon lateralis</name>
    <dbReference type="NCBI Taxonomy" id="208331"/>
    <lineage>
        <taxon>Eukaryota</taxon>
        <taxon>Metazoa</taxon>
        <taxon>Chordata</taxon>
        <taxon>Craniata</taxon>
        <taxon>Vertebrata</taxon>
        <taxon>Euteleostomi</taxon>
        <taxon>Actinopterygii</taxon>
        <taxon>Neopterygii</taxon>
        <taxon>Teleostei</taxon>
        <taxon>Neoteleostei</taxon>
        <taxon>Acanthomorphata</taxon>
        <taxon>Ovalentaria</taxon>
        <taxon>Atherinomorphae</taxon>
        <taxon>Cyprinodontiformes</taxon>
        <taxon>Goodeidae</taxon>
        <taxon>Characodon</taxon>
    </lineage>
</organism>
<proteinExistence type="predicted"/>
<evidence type="ECO:0000313" key="3">
    <source>
        <dbReference type="Proteomes" id="UP001352852"/>
    </source>
</evidence>
<keyword evidence="3" id="KW-1185">Reference proteome</keyword>
<evidence type="ECO:0000256" key="1">
    <source>
        <dbReference type="SAM" id="MobiDB-lite"/>
    </source>
</evidence>
<dbReference type="EMBL" id="JAHUTJ010059751">
    <property type="protein sequence ID" value="MED6288082.1"/>
    <property type="molecule type" value="Genomic_DNA"/>
</dbReference>
<gene>
    <name evidence="2" type="ORF">CHARACLAT_022879</name>
</gene>
<evidence type="ECO:0000313" key="2">
    <source>
        <dbReference type="EMBL" id="MED6288082.1"/>
    </source>
</evidence>
<accession>A0ABU7EM45</accession>
<feature type="compositionally biased region" description="Polar residues" evidence="1">
    <location>
        <begin position="98"/>
        <end position="115"/>
    </location>
</feature>
<comment type="caution">
    <text evidence="2">The sequence shown here is derived from an EMBL/GenBank/DDBJ whole genome shotgun (WGS) entry which is preliminary data.</text>
</comment>
<sequence>MVNNGDHRGQNKETVSPKQLVIDVKSRQHIMFGSHIVEKSDVWTGGINNMPSSWLPGTPEWLTPVIEQGWLGSVGSVSPILSPSSSLLTVKRFVHTSSSPTLYGTGSPGQQTSLPLDTEPKAFPG</sequence>
<dbReference type="Proteomes" id="UP001352852">
    <property type="component" value="Unassembled WGS sequence"/>
</dbReference>
<name>A0ABU7EM45_9TELE</name>
<reference evidence="2 3" key="1">
    <citation type="submission" date="2021-06" db="EMBL/GenBank/DDBJ databases">
        <authorList>
            <person name="Palmer J.M."/>
        </authorList>
    </citation>
    <scope>NUCLEOTIDE SEQUENCE [LARGE SCALE GENOMIC DNA]</scope>
    <source>
        <strain evidence="2 3">CL_MEX2019</strain>
        <tissue evidence="2">Muscle</tissue>
    </source>
</reference>